<dbReference type="CDD" id="cd02961">
    <property type="entry name" value="PDI_a_family"/>
    <property type="match status" value="1"/>
</dbReference>
<evidence type="ECO:0000256" key="1">
    <source>
        <dbReference type="ARBA" id="ARBA00006347"/>
    </source>
</evidence>
<feature type="signal peptide" evidence="2">
    <location>
        <begin position="1"/>
        <end position="25"/>
    </location>
</feature>
<evidence type="ECO:0008006" key="5">
    <source>
        <dbReference type="Google" id="ProtNLM"/>
    </source>
</evidence>
<comment type="caution">
    <text evidence="3">The sequence shown here is derived from an EMBL/GenBank/DDBJ whole genome shotgun (WGS) entry which is preliminary data.</text>
</comment>
<proteinExistence type="inferred from homology"/>
<evidence type="ECO:0000256" key="2">
    <source>
        <dbReference type="SAM" id="SignalP"/>
    </source>
</evidence>
<keyword evidence="2" id="KW-0732">Signal</keyword>
<dbReference type="GO" id="GO:0005783">
    <property type="term" value="C:endoplasmic reticulum"/>
    <property type="evidence" value="ECO:0007669"/>
    <property type="project" value="TreeGrafter"/>
</dbReference>
<gene>
    <name evidence="3" type="ORF">B0T16DRAFT_455828</name>
</gene>
<keyword evidence="4" id="KW-1185">Reference proteome</keyword>
<protein>
    <recommendedName>
        <fullName evidence="5">Thioredoxin domain-containing protein</fullName>
    </recommendedName>
</protein>
<dbReference type="Pfam" id="PF13848">
    <property type="entry name" value="Thioredoxin_6"/>
    <property type="match status" value="1"/>
</dbReference>
<dbReference type="GO" id="GO:0034976">
    <property type="term" value="P:response to endoplasmic reticulum stress"/>
    <property type="evidence" value="ECO:0007669"/>
    <property type="project" value="TreeGrafter"/>
</dbReference>
<reference evidence="3" key="1">
    <citation type="submission" date="2023-06" db="EMBL/GenBank/DDBJ databases">
        <title>Genome-scale phylogeny and comparative genomics of the fungal order Sordariales.</title>
        <authorList>
            <consortium name="Lawrence Berkeley National Laboratory"/>
            <person name="Hensen N."/>
            <person name="Bonometti L."/>
            <person name="Westerberg I."/>
            <person name="Brannstrom I.O."/>
            <person name="Guillou S."/>
            <person name="Cros-Aarteil S."/>
            <person name="Calhoun S."/>
            <person name="Haridas S."/>
            <person name="Kuo A."/>
            <person name="Mondo S."/>
            <person name="Pangilinan J."/>
            <person name="Riley R."/>
            <person name="Labutti K."/>
            <person name="Andreopoulos B."/>
            <person name="Lipzen A."/>
            <person name="Chen C."/>
            <person name="Yanf M."/>
            <person name="Daum C."/>
            <person name="Ng V."/>
            <person name="Clum A."/>
            <person name="Steindorff A."/>
            <person name="Ohm R."/>
            <person name="Martin F."/>
            <person name="Silar P."/>
            <person name="Natvig D."/>
            <person name="Lalanne C."/>
            <person name="Gautier V."/>
            <person name="Ament-Velasquez S.L."/>
            <person name="Kruys A."/>
            <person name="Hutchinson M.I."/>
            <person name="Powell A.J."/>
            <person name="Barry K."/>
            <person name="Miller A.N."/>
            <person name="Grigoriev I.V."/>
            <person name="Debuchy R."/>
            <person name="Gladieux P."/>
            <person name="Thoren M.H."/>
            <person name="Johannesson H."/>
        </authorList>
    </citation>
    <scope>NUCLEOTIDE SEQUENCE</scope>
    <source>
        <strain evidence="3">SMH2532-1</strain>
    </source>
</reference>
<organism evidence="3 4">
    <name type="scientific">Cercophora newfieldiana</name>
    <dbReference type="NCBI Taxonomy" id="92897"/>
    <lineage>
        <taxon>Eukaryota</taxon>
        <taxon>Fungi</taxon>
        <taxon>Dikarya</taxon>
        <taxon>Ascomycota</taxon>
        <taxon>Pezizomycotina</taxon>
        <taxon>Sordariomycetes</taxon>
        <taxon>Sordariomycetidae</taxon>
        <taxon>Sordariales</taxon>
        <taxon>Lasiosphaeriaceae</taxon>
        <taxon>Cercophora</taxon>
    </lineage>
</organism>
<dbReference type="EMBL" id="JAULSV010000003">
    <property type="protein sequence ID" value="KAK0648345.1"/>
    <property type="molecule type" value="Genomic_DNA"/>
</dbReference>
<sequence length="375" mass="42607">MWNTRLWNTRRLLTWSVLAAPSALAWNHATDAGSLKETLETNDFTLVAFVHPTDPQTPLLEPEWTTLQAADPTHITSIDCSLPDSTTLCFTLGVSSFPTIRLYRPSSSDDNPNNNHFTRYRGPRRAKPIKSFLRRMLRDPLSHVTPFNTTAFLSSDSILFIGHFPPSSSPDGSESGDTTTKTKFENLAAKYRDRYSFAIHDDIQGVTGDKDSGKAKIECFNIPDELQRSITEGLDSEKVLEEFIRVCSTPLIPELTRRNEIGFYKSGKSLVHYFIHNDKERTEYVTEMLPLAKKYGEYLHFTTTDVNEYPDAVEMMGLKRGSRGLSVQTPSTGDVYPYTGKERLTANVVEMFLSDIIQGKIKPWQRPWRSEHEEL</sequence>
<comment type="similarity">
    <text evidence="1">Belongs to the protein disulfide isomerase family.</text>
</comment>
<dbReference type="PANTHER" id="PTHR18929">
    <property type="entry name" value="PROTEIN DISULFIDE ISOMERASE"/>
    <property type="match status" value="1"/>
</dbReference>
<accession>A0AA39YC61</accession>
<evidence type="ECO:0000313" key="3">
    <source>
        <dbReference type="EMBL" id="KAK0648345.1"/>
    </source>
</evidence>
<dbReference type="AlphaFoldDB" id="A0AA39YC61"/>
<dbReference type="Gene3D" id="3.40.30.10">
    <property type="entry name" value="Glutaredoxin"/>
    <property type="match status" value="2"/>
</dbReference>
<name>A0AA39YC61_9PEZI</name>
<dbReference type="GO" id="GO:0006457">
    <property type="term" value="P:protein folding"/>
    <property type="evidence" value="ECO:0007669"/>
    <property type="project" value="TreeGrafter"/>
</dbReference>
<dbReference type="GO" id="GO:0003756">
    <property type="term" value="F:protein disulfide isomerase activity"/>
    <property type="evidence" value="ECO:0007669"/>
    <property type="project" value="TreeGrafter"/>
</dbReference>
<dbReference type="Proteomes" id="UP001174936">
    <property type="component" value="Unassembled WGS sequence"/>
</dbReference>
<evidence type="ECO:0000313" key="4">
    <source>
        <dbReference type="Proteomes" id="UP001174936"/>
    </source>
</evidence>
<feature type="chain" id="PRO_5041402093" description="Thioredoxin domain-containing protein" evidence="2">
    <location>
        <begin position="26"/>
        <end position="375"/>
    </location>
</feature>
<dbReference type="InterPro" id="IPR036249">
    <property type="entry name" value="Thioredoxin-like_sf"/>
</dbReference>
<dbReference type="SUPFAM" id="SSF52833">
    <property type="entry name" value="Thioredoxin-like"/>
    <property type="match status" value="2"/>
</dbReference>